<evidence type="ECO:0000313" key="2">
    <source>
        <dbReference type="Proteomes" id="UP000593567"/>
    </source>
</evidence>
<gene>
    <name evidence="1" type="ORF">EB796_010229</name>
</gene>
<dbReference type="EMBL" id="VXIV02001602">
    <property type="protein sequence ID" value="KAF6031456.1"/>
    <property type="molecule type" value="Genomic_DNA"/>
</dbReference>
<accession>A0A7J7K1J0</accession>
<proteinExistence type="predicted"/>
<name>A0A7J7K1J0_BUGNE</name>
<organism evidence="1 2">
    <name type="scientific">Bugula neritina</name>
    <name type="common">Brown bryozoan</name>
    <name type="synonym">Sertularia neritina</name>
    <dbReference type="NCBI Taxonomy" id="10212"/>
    <lineage>
        <taxon>Eukaryota</taxon>
        <taxon>Metazoa</taxon>
        <taxon>Spiralia</taxon>
        <taxon>Lophotrochozoa</taxon>
        <taxon>Bryozoa</taxon>
        <taxon>Gymnolaemata</taxon>
        <taxon>Cheilostomatida</taxon>
        <taxon>Flustrina</taxon>
        <taxon>Buguloidea</taxon>
        <taxon>Bugulidae</taxon>
        <taxon>Bugula</taxon>
    </lineage>
</organism>
<sequence length="91" mass="11044">MTASAGIIIPEFIRNRVQRHLNIDNFQHPVSQSHLHTNSDYTFFKVECFFNFNLNLFLFNKIFFFTKKKLWLPIQVHNQHTNHHKTWQKTT</sequence>
<comment type="caution">
    <text evidence="1">The sequence shown here is derived from an EMBL/GenBank/DDBJ whole genome shotgun (WGS) entry which is preliminary data.</text>
</comment>
<keyword evidence="2" id="KW-1185">Reference proteome</keyword>
<reference evidence="1" key="1">
    <citation type="submission" date="2020-06" db="EMBL/GenBank/DDBJ databases">
        <title>Draft genome of Bugula neritina, a colonial animal packing powerful symbionts and potential medicines.</title>
        <authorList>
            <person name="Rayko M."/>
        </authorList>
    </citation>
    <scope>NUCLEOTIDE SEQUENCE [LARGE SCALE GENOMIC DNA]</scope>
    <source>
        <strain evidence="1">Kwan_BN1</strain>
    </source>
</reference>
<protein>
    <submittedName>
        <fullName evidence="1">Uncharacterized protein</fullName>
    </submittedName>
</protein>
<dbReference type="Proteomes" id="UP000593567">
    <property type="component" value="Unassembled WGS sequence"/>
</dbReference>
<evidence type="ECO:0000313" key="1">
    <source>
        <dbReference type="EMBL" id="KAF6031456.1"/>
    </source>
</evidence>
<dbReference type="AlphaFoldDB" id="A0A7J7K1J0"/>